<name>A0A243Q6U3_9ACTN</name>
<organism evidence="2 3">
    <name type="scientific">Gordonia lacunae</name>
    <dbReference type="NCBI Taxonomy" id="417102"/>
    <lineage>
        <taxon>Bacteria</taxon>
        <taxon>Bacillati</taxon>
        <taxon>Actinomycetota</taxon>
        <taxon>Actinomycetes</taxon>
        <taxon>Mycobacteriales</taxon>
        <taxon>Gordoniaceae</taxon>
        <taxon>Gordonia</taxon>
    </lineage>
</organism>
<gene>
    <name evidence="2" type="ORF">CA982_18485</name>
</gene>
<proteinExistence type="predicted"/>
<dbReference type="PANTHER" id="PTHR36509:SF2">
    <property type="entry name" value="BLL3101 PROTEIN"/>
    <property type="match status" value="1"/>
</dbReference>
<evidence type="ECO:0000313" key="2">
    <source>
        <dbReference type="EMBL" id="OUC77222.1"/>
    </source>
</evidence>
<evidence type="ECO:0000313" key="3">
    <source>
        <dbReference type="Proteomes" id="UP000194632"/>
    </source>
</evidence>
<feature type="domain" description="DUF1214" evidence="1">
    <location>
        <begin position="67"/>
        <end position="173"/>
    </location>
</feature>
<dbReference type="STRING" id="417102.CA982_18485"/>
<dbReference type="EMBL" id="NGFO01000023">
    <property type="protein sequence ID" value="OUC77222.1"/>
    <property type="molecule type" value="Genomic_DNA"/>
</dbReference>
<reference evidence="2 3" key="1">
    <citation type="submission" date="2017-05" db="EMBL/GenBank/DDBJ databases">
        <title>Biotechnological potential of actinobacteria isolated from South African environments.</title>
        <authorList>
            <person name="Le Roes-Hill M."/>
            <person name="Prins A."/>
            <person name="Durrell K.A."/>
        </authorList>
    </citation>
    <scope>NUCLEOTIDE SEQUENCE [LARGE SCALE GENOMIC DNA]</scope>
    <source>
        <strain evidence="2">BS2</strain>
    </source>
</reference>
<evidence type="ECO:0000259" key="1">
    <source>
        <dbReference type="Pfam" id="PF06742"/>
    </source>
</evidence>
<keyword evidence="3" id="KW-1185">Reference proteome</keyword>
<dbReference type="Proteomes" id="UP000194632">
    <property type="component" value="Unassembled WGS sequence"/>
</dbReference>
<dbReference type="SUPFAM" id="SSF160935">
    <property type="entry name" value="VPA0735-like"/>
    <property type="match status" value="1"/>
</dbReference>
<dbReference type="InterPro" id="IPR010621">
    <property type="entry name" value="DUF1214"/>
</dbReference>
<sequence length="186" mass="20061">MDRGVRPGLAGLTVCPGGDPHPRRPCCGRGPGRGAAASGPDRAPRLGARLLRAAVAYSQIYINPATEAVYPVCETDHLGRSLTGAHNYSITFAPDDLPPAEHFWSLTMYHRRGLLCDNVIGRHAITDRTPGLEVNDDGTLALLLQHARPSSAANWLPCPPGEFRVMLRLYGPRDLSWSPPAIVRVG</sequence>
<dbReference type="Pfam" id="PF06742">
    <property type="entry name" value="DUF1214"/>
    <property type="match status" value="1"/>
</dbReference>
<accession>A0A243Q6U3</accession>
<dbReference type="AlphaFoldDB" id="A0A243Q6U3"/>
<dbReference type="PANTHER" id="PTHR36509">
    <property type="entry name" value="BLL3101 PROTEIN"/>
    <property type="match status" value="1"/>
</dbReference>
<protein>
    <recommendedName>
        <fullName evidence="1">DUF1214 domain-containing protein</fullName>
    </recommendedName>
</protein>
<comment type="caution">
    <text evidence="2">The sequence shown here is derived from an EMBL/GenBank/DDBJ whole genome shotgun (WGS) entry which is preliminary data.</text>
</comment>
<dbReference type="InterPro" id="IPR037049">
    <property type="entry name" value="DUF1214_C_sf"/>
</dbReference>
<dbReference type="Gene3D" id="2.60.120.600">
    <property type="entry name" value="Domain of unknown function DUF1214, C-terminal domain"/>
    <property type="match status" value="1"/>
</dbReference>